<gene>
    <name evidence="2" type="ORF">NW209_02050</name>
</gene>
<dbReference type="PROSITE" id="PS51257">
    <property type="entry name" value="PROKAR_LIPOPROTEIN"/>
    <property type="match status" value="1"/>
</dbReference>
<comment type="caution">
    <text evidence="2">The sequence shown here is derived from an EMBL/GenBank/DDBJ whole genome shotgun (WGS) entry which is preliminary data.</text>
</comment>
<protein>
    <submittedName>
        <fullName evidence="2">DUF4925 domain-containing protein</fullName>
    </submittedName>
</protein>
<dbReference type="EMBL" id="JANRHJ010000002">
    <property type="protein sequence ID" value="MCR8872813.1"/>
    <property type="molecule type" value="Genomic_DNA"/>
</dbReference>
<proteinExistence type="predicted"/>
<evidence type="ECO:0000313" key="2">
    <source>
        <dbReference type="EMBL" id="MCR8872813.1"/>
    </source>
</evidence>
<accession>A0AAW5N524</accession>
<sequence length="139" mass="15581">MRLKLVLALLALGMIPVTFTSCGDDTPDKGFELISYLDGNYTPTDDACHLSATINGKEVSEKASVTFHTKDLQTGNMVLKNFFEGYASLEIEEFTLIQETEGESVRFTFTGTQRVDETLQFSYSGYVVYGKLYIEFNIQ</sequence>
<dbReference type="AlphaFoldDB" id="A0AAW5N524"/>
<feature type="signal peptide" evidence="1">
    <location>
        <begin position="1"/>
        <end position="20"/>
    </location>
</feature>
<feature type="chain" id="PRO_5043700442" evidence="1">
    <location>
        <begin position="21"/>
        <end position="139"/>
    </location>
</feature>
<organism evidence="2 3">
    <name type="scientific">Phocaeicola barnesiae</name>
    <dbReference type="NCBI Taxonomy" id="376804"/>
    <lineage>
        <taxon>Bacteria</taxon>
        <taxon>Pseudomonadati</taxon>
        <taxon>Bacteroidota</taxon>
        <taxon>Bacteroidia</taxon>
        <taxon>Bacteroidales</taxon>
        <taxon>Bacteroidaceae</taxon>
        <taxon>Phocaeicola</taxon>
    </lineage>
</organism>
<evidence type="ECO:0000256" key="1">
    <source>
        <dbReference type="SAM" id="SignalP"/>
    </source>
</evidence>
<keyword evidence="3" id="KW-1185">Reference proteome</keyword>
<keyword evidence="1" id="KW-0732">Signal</keyword>
<dbReference type="Proteomes" id="UP001204579">
    <property type="component" value="Unassembled WGS sequence"/>
</dbReference>
<name>A0AAW5N524_9BACT</name>
<evidence type="ECO:0000313" key="3">
    <source>
        <dbReference type="Proteomes" id="UP001204579"/>
    </source>
</evidence>
<dbReference type="RefSeq" id="WP_235301975.1">
    <property type="nucleotide sequence ID" value="NZ_CALULB010000002.1"/>
</dbReference>
<reference evidence="2 3" key="1">
    <citation type="submission" date="2022-08" db="EMBL/GenBank/DDBJ databases">
        <authorList>
            <person name="Zeman M."/>
            <person name="Kubasova T."/>
        </authorList>
    </citation>
    <scope>NUCLEOTIDE SEQUENCE [LARGE SCALE GENOMIC DNA]</scope>
    <source>
        <strain evidence="2 3">ET62</strain>
    </source>
</reference>